<evidence type="ECO:0000313" key="2">
    <source>
        <dbReference type="Proteomes" id="UP001139981"/>
    </source>
</evidence>
<sequence>MSDKRAYELLQSADKKAQQKGWFSGPKYDEAGELYEQASNQFKLSKQMREAGEAMEKAAQMSLKLDERDDAAQRFIGASKAFKKSHPQQAVSVLEQAVAILTERGRFYIAASHQKEIARIYEEDLSNLADAMRAYQLAAEWYSGEGSSALANGCLLKVASFAAQLEKYDQAIEIFETIAEASLDNQLAKFSIKDYFFKAALCRLAIPDDVGTSEALERYKDLDPGFGKTRECLFLEDIVADIHKGEIQSFTDHIAGFDQISQLDNWKTTLLLRIKRHISEAEDDLT</sequence>
<comment type="caution">
    <text evidence="1">The sequence shown here is derived from an EMBL/GenBank/DDBJ whole genome shotgun (WGS) entry which is preliminary data.</text>
</comment>
<keyword evidence="2" id="KW-1185">Reference proteome</keyword>
<gene>
    <name evidence="1" type="primary">SEC17</name>
    <name evidence="1" type="ORF">IWW38_001651</name>
</gene>
<dbReference type="EMBL" id="JANBVB010000104">
    <property type="protein sequence ID" value="KAJ2897639.1"/>
    <property type="molecule type" value="Genomic_DNA"/>
</dbReference>
<name>A0ACC1M6B4_9FUNG</name>
<reference evidence="1" key="1">
    <citation type="submission" date="2022-07" db="EMBL/GenBank/DDBJ databases">
        <title>Phylogenomic reconstructions and comparative analyses of Kickxellomycotina fungi.</title>
        <authorList>
            <person name="Reynolds N.K."/>
            <person name="Stajich J.E."/>
            <person name="Barry K."/>
            <person name="Grigoriev I.V."/>
            <person name="Crous P."/>
            <person name="Smith M.E."/>
        </authorList>
    </citation>
    <scope>NUCLEOTIDE SEQUENCE</scope>
    <source>
        <strain evidence="1">CBS 190363</strain>
    </source>
</reference>
<organism evidence="1 2">
    <name type="scientific">Coemansia aciculifera</name>
    <dbReference type="NCBI Taxonomy" id="417176"/>
    <lineage>
        <taxon>Eukaryota</taxon>
        <taxon>Fungi</taxon>
        <taxon>Fungi incertae sedis</taxon>
        <taxon>Zoopagomycota</taxon>
        <taxon>Kickxellomycotina</taxon>
        <taxon>Kickxellomycetes</taxon>
        <taxon>Kickxellales</taxon>
        <taxon>Kickxellaceae</taxon>
        <taxon>Coemansia</taxon>
    </lineage>
</organism>
<accession>A0ACC1M6B4</accession>
<dbReference type="Proteomes" id="UP001139981">
    <property type="component" value="Unassembled WGS sequence"/>
</dbReference>
<protein>
    <submittedName>
        <fullName evidence="1">Vesicular-fusion protein S17</fullName>
    </submittedName>
</protein>
<evidence type="ECO:0000313" key="1">
    <source>
        <dbReference type="EMBL" id="KAJ2897639.1"/>
    </source>
</evidence>
<proteinExistence type="predicted"/>